<organism evidence="15 16">
    <name type="scientific">Anaeramoeba ignava</name>
    <name type="common">Anaerobic marine amoeba</name>
    <dbReference type="NCBI Taxonomy" id="1746090"/>
    <lineage>
        <taxon>Eukaryota</taxon>
        <taxon>Metamonada</taxon>
        <taxon>Anaeramoebidae</taxon>
        <taxon>Anaeramoeba</taxon>
    </lineage>
</organism>
<dbReference type="InterPro" id="IPR000961">
    <property type="entry name" value="AGC-kinase_C"/>
</dbReference>
<dbReference type="InterPro" id="IPR000719">
    <property type="entry name" value="Prot_kinase_dom"/>
</dbReference>
<keyword evidence="16" id="KW-1185">Reference proteome</keyword>
<evidence type="ECO:0000256" key="11">
    <source>
        <dbReference type="RuleBase" id="RU000304"/>
    </source>
</evidence>
<sequence length="465" mass="54508">MQRKSEQSNNQKNDTKTNKVEHAKGYIENFFKDLNDSTKQRMIRIGEFDSQIQKEKLSKKEQKKLRNAFLQLENKYNRMRIKKLTVKDFQLIKVIGKGAFGLVCLVREKDTNEIFAMKMLNKKTMIEQGQAVHVKTERDFLATANVPWVVALYYSFQDENNLYLIMEYVPGGDMMTLLINKNILSEELTRFFVAETVLAVEAMHKLAYIHRDLKPDNLLIDASGHIKLTDFGLSKELKNIDNTMDTLKTKKDEYSILETDKFRSQIELRNASVKARRQLVFSTVGTPDYIAPEVFSKTGYNDSCDWWSLGVIMFEMLCGYPPFSAKSRRETFLKIQNWKKYLVFPSDVLVSREAKDLIYKLCCEPENRLTPEQIKKHPFFKGVDWENIRQQTSPYIPQLSSAIDTSHFDSFEDQIDLLLNDSQKANDDKLDIVQFKGYTYKRLEKKKPEQFIQDWIKNFKDLEDK</sequence>
<dbReference type="EMBL" id="JAPDFW010000063">
    <property type="protein sequence ID" value="KAJ5076051.1"/>
    <property type="molecule type" value="Genomic_DNA"/>
</dbReference>
<keyword evidence="2 11" id="KW-0723">Serine/threonine-protein kinase</keyword>
<gene>
    <name evidence="15" type="ORF">M0811_06913</name>
</gene>
<evidence type="ECO:0000256" key="12">
    <source>
        <dbReference type="SAM" id="MobiDB-lite"/>
    </source>
</evidence>
<protein>
    <recommendedName>
        <fullName evidence="1">non-specific serine/threonine protein kinase</fullName>
        <ecNumber evidence="1">2.7.11.1</ecNumber>
    </recommendedName>
</protein>
<feature type="domain" description="AGC-kinase C-terminal" evidence="14">
    <location>
        <begin position="381"/>
        <end position="450"/>
    </location>
</feature>
<evidence type="ECO:0000256" key="3">
    <source>
        <dbReference type="ARBA" id="ARBA00022553"/>
    </source>
</evidence>
<dbReference type="PROSITE" id="PS00108">
    <property type="entry name" value="PROTEIN_KINASE_ST"/>
    <property type="match status" value="1"/>
</dbReference>
<dbReference type="Gene3D" id="3.30.200.20">
    <property type="entry name" value="Phosphorylase Kinase, domain 1"/>
    <property type="match status" value="1"/>
</dbReference>
<keyword evidence="3" id="KW-0597">Phosphoprotein</keyword>
<dbReference type="EC" id="2.7.11.1" evidence="1"/>
<accession>A0A9Q0LNW6</accession>
<reference evidence="15" key="1">
    <citation type="submission" date="2022-10" db="EMBL/GenBank/DDBJ databases">
        <title>Novel sulphate-reducing endosymbionts in the free-living metamonad Anaeramoeba.</title>
        <authorList>
            <person name="Jerlstrom-Hultqvist J."/>
            <person name="Cepicka I."/>
            <person name="Gallot-Lavallee L."/>
            <person name="Salas-Leiva D."/>
            <person name="Curtis B.A."/>
            <person name="Zahonova K."/>
            <person name="Pipaliya S."/>
            <person name="Dacks J."/>
            <person name="Roger A.J."/>
        </authorList>
    </citation>
    <scope>NUCLEOTIDE SEQUENCE</scope>
    <source>
        <strain evidence="15">BMAN</strain>
    </source>
</reference>
<keyword evidence="5 10" id="KW-0547">Nucleotide-binding</keyword>
<evidence type="ECO:0000313" key="15">
    <source>
        <dbReference type="EMBL" id="KAJ5076051.1"/>
    </source>
</evidence>
<dbReference type="PANTHER" id="PTHR22988">
    <property type="entry name" value="MYOTONIC DYSTROPHY S/T KINASE-RELATED"/>
    <property type="match status" value="1"/>
</dbReference>
<evidence type="ECO:0000256" key="2">
    <source>
        <dbReference type="ARBA" id="ARBA00022527"/>
    </source>
</evidence>
<evidence type="ECO:0000256" key="7">
    <source>
        <dbReference type="ARBA" id="ARBA00022840"/>
    </source>
</evidence>
<name>A0A9Q0LNW6_ANAIG</name>
<dbReference type="AlphaFoldDB" id="A0A9Q0LNW6"/>
<dbReference type="CDD" id="cd05573">
    <property type="entry name" value="STKc_ROCK_NDR_like"/>
    <property type="match status" value="1"/>
</dbReference>
<evidence type="ECO:0000256" key="8">
    <source>
        <dbReference type="ARBA" id="ARBA00047899"/>
    </source>
</evidence>
<feature type="domain" description="Protein kinase" evidence="13">
    <location>
        <begin position="89"/>
        <end position="380"/>
    </location>
</feature>
<comment type="catalytic activity">
    <reaction evidence="8">
        <text>L-threonyl-[protein] + ATP = O-phospho-L-threonyl-[protein] + ADP + H(+)</text>
        <dbReference type="Rhea" id="RHEA:46608"/>
        <dbReference type="Rhea" id="RHEA-COMP:11060"/>
        <dbReference type="Rhea" id="RHEA-COMP:11605"/>
        <dbReference type="ChEBI" id="CHEBI:15378"/>
        <dbReference type="ChEBI" id="CHEBI:30013"/>
        <dbReference type="ChEBI" id="CHEBI:30616"/>
        <dbReference type="ChEBI" id="CHEBI:61977"/>
        <dbReference type="ChEBI" id="CHEBI:456216"/>
        <dbReference type="EC" id="2.7.11.1"/>
    </reaction>
</comment>
<dbReference type="PANTHER" id="PTHR22988:SF76">
    <property type="entry name" value="CHROMOSOME UNDETERMINED SCAFFOLD_135, WHOLE GENOME SHOTGUN SEQUENCE"/>
    <property type="match status" value="1"/>
</dbReference>
<comment type="catalytic activity">
    <reaction evidence="9">
        <text>L-seryl-[protein] + ATP = O-phospho-L-seryl-[protein] + ADP + H(+)</text>
        <dbReference type="Rhea" id="RHEA:17989"/>
        <dbReference type="Rhea" id="RHEA-COMP:9863"/>
        <dbReference type="Rhea" id="RHEA-COMP:11604"/>
        <dbReference type="ChEBI" id="CHEBI:15378"/>
        <dbReference type="ChEBI" id="CHEBI:29999"/>
        <dbReference type="ChEBI" id="CHEBI:30616"/>
        <dbReference type="ChEBI" id="CHEBI:83421"/>
        <dbReference type="ChEBI" id="CHEBI:456216"/>
        <dbReference type="EC" id="2.7.11.1"/>
    </reaction>
</comment>
<dbReference type="SMART" id="SM00220">
    <property type="entry name" value="S_TKc"/>
    <property type="match status" value="1"/>
</dbReference>
<dbReference type="SUPFAM" id="SSF56112">
    <property type="entry name" value="Protein kinase-like (PK-like)"/>
    <property type="match status" value="1"/>
</dbReference>
<evidence type="ECO:0000259" key="14">
    <source>
        <dbReference type="PROSITE" id="PS51285"/>
    </source>
</evidence>
<evidence type="ECO:0000256" key="9">
    <source>
        <dbReference type="ARBA" id="ARBA00048679"/>
    </source>
</evidence>
<dbReference type="Pfam" id="PF00069">
    <property type="entry name" value="Pkinase"/>
    <property type="match status" value="2"/>
</dbReference>
<dbReference type="InterPro" id="IPR017441">
    <property type="entry name" value="Protein_kinase_ATP_BS"/>
</dbReference>
<dbReference type="GO" id="GO:0004674">
    <property type="term" value="F:protein serine/threonine kinase activity"/>
    <property type="evidence" value="ECO:0007669"/>
    <property type="project" value="UniProtKB-KW"/>
</dbReference>
<dbReference type="InterPro" id="IPR011009">
    <property type="entry name" value="Kinase-like_dom_sf"/>
</dbReference>
<dbReference type="InterPro" id="IPR050839">
    <property type="entry name" value="Rho-assoc_Ser/Thr_Kinase"/>
</dbReference>
<dbReference type="PROSITE" id="PS51285">
    <property type="entry name" value="AGC_KINASE_CTER"/>
    <property type="match status" value="1"/>
</dbReference>
<dbReference type="FunFam" id="1.10.510.10:FF:000570">
    <property type="entry name" value="Non-specific serine/threonine protein kinase"/>
    <property type="match status" value="1"/>
</dbReference>
<dbReference type="GO" id="GO:0005524">
    <property type="term" value="F:ATP binding"/>
    <property type="evidence" value="ECO:0007669"/>
    <property type="project" value="UniProtKB-UniRule"/>
</dbReference>
<dbReference type="OMA" id="CQNILHW"/>
<evidence type="ECO:0000256" key="4">
    <source>
        <dbReference type="ARBA" id="ARBA00022679"/>
    </source>
</evidence>
<evidence type="ECO:0000256" key="5">
    <source>
        <dbReference type="ARBA" id="ARBA00022741"/>
    </source>
</evidence>
<dbReference type="PROSITE" id="PS00107">
    <property type="entry name" value="PROTEIN_KINASE_ATP"/>
    <property type="match status" value="1"/>
</dbReference>
<evidence type="ECO:0000256" key="10">
    <source>
        <dbReference type="PROSITE-ProRule" id="PRU10141"/>
    </source>
</evidence>
<dbReference type="PROSITE" id="PS50011">
    <property type="entry name" value="PROTEIN_KINASE_DOM"/>
    <property type="match status" value="1"/>
</dbReference>
<dbReference type="OrthoDB" id="3638488at2759"/>
<dbReference type="SMART" id="SM00133">
    <property type="entry name" value="S_TK_X"/>
    <property type="match status" value="1"/>
</dbReference>
<dbReference type="Gene3D" id="1.10.510.10">
    <property type="entry name" value="Transferase(Phosphotransferase) domain 1"/>
    <property type="match status" value="1"/>
</dbReference>
<comment type="similarity">
    <text evidence="11">Belongs to the protein kinase superfamily.</text>
</comment>
<feature type="binding site" evidence="10">
    <location>
        <position position="118"/>
    </location>
    <ligand>
        <name>ATP</name>
        <dbReference type="ChEBI" id="CHEBI:30616"/>
    </ligand>
</feature>
<feature type="region of interest" description="Disordered" evidence="12">
    <location>
        <begin position="1"/>
        <end position="20"/>
    </location>
</feature>
<keyword evidence="7 10" id="KW-0067">ATP-binding</keyword>
<evidence type="ECO:0000256" key="6">
    <source>
        <dbReference type="ARBA" id="ARBA00022777"/>
    </source>
</evidence>
<comment type="caution">
    <text evidence="15">The sequence shown here is derived from an EMBL/GenBank/DDBJ whole genome shotgun (WGS) entry which is preliminary data.</text>
</comment>
<keyword evidence="6 15" id="KW-0418">Kinase</keyword>
<evidence type="ECO:0000313" key="16">
    <source>
        <dbReference type="Proteomes" id="UP001149090"/>
    </source>
</evidence>
<evidence type="ECO:0000259" key="13">
    <source>
        <dbReference type="PROSITE" id="PS50011"/>
    </source>
</evidence>
<evidence type="ECO:0000256" key="1">
    <source>
        <dbReference type="ARBA" id="ARBA00012513"/>
    </source>
</evidence>
<keyword evidence="4" id="KW-0808">Transferase</keyword>
<dbReference type="InterPro" id="IPR008271">
    <property type="entry name" value="Ser/Thr_kinase_AS"/>
</dbReference>
<dbReference type="Proteomes" id="UP001149090">
    <property type="component" value="Unassembled WGS sequence"/>
</dbReference>
<dbReference type="FunFam" id="3.30.200.20:FF:000192">
    <property type="entry name" value="Serine/threonine-protein kinase cot-1"/>
    <property type="match status" value="1"/>
</dbReference>
<proteinExistence type="inferred from homology"/>